<dbReference type="GO" id="GO:0005635">
    <property type="term" value="C:nuclear envelope"/>
    <property type="evidence" value="ECO:0007669"/>
    <property type="project" value="TreeGrafter"/>
</dbReference>
<dbReference type="GO" id="GO:0051301">
    <property type="term" value="P:cell division"/>
    <property type="evidence" value="ECO:0007669"/>
    <property type="project" value="UniProtKB-KW"/>
</dbReference>
<protein>
    <recommendedName>
        <fullName evidence="11">Mitotic spindle assembly checkpoint protein MAD1</fullName>
    </recommendedName>
</protein>
<sequence>MESPGDSTAVIRMRKDFDAFILGSGSRIEQPSFRRNLDAEVFSNSKSKPRSEEKQTASARSIRDILEMEKRQKQKDVELLATKSRLAEVETQLTATTTSKKRARIEFENDLIAVKSEKERELGQVSDLRSQIRQLKESEKLAKAELTEGRQEWKTIRLALEAKLCSVQRERLASEHDIQKVKEESWQQSMELKQEADCCLMQLRLTDTELAETKEQLNLQKRRVNDLTEQMEDFELLKGRARAAEDKVKELEEQMTRQEEDATVTRALRADIEKVPDLEKEVTRLRTENEYWSQQKQNALLLQEQLISMQRKLEVAEKRCQAFTELQVEHEDLKSRLQRWEALDTSGSRRPQSPSELSRRVTELQATEILNLEEKGQLQSSISALELRLREAKEQQQKTQGELAAQQMQVQQQNDLIKRLRRKLLLVTKERDSFKRILDSYESEMTVQIQPNSRMKELEEVLQGFQQHSADLESQLEQVSEQHRQAAARCAQLEQQCQSSQPRSSSSVKADLDKIGQLHERVLELEQELKKLAEEKEVLEMRIEERHLQGDYDPSRTKVLHFSMNPAAVAQRQRQQEVERLTVENERLMARVQLLEQSGGAVEDLTEQVEKQLESVPESKAIEELKEQLAKEELRKKRLVEAFKKTSQEFRETCYQLLGYKIDIPCTGQYRLANMYSESPHDYLLFKQGESGEIQMLETDFSVRQQDNLDTYLQNRDSVPALLSAITLDLFNQQTMNLG</sequence>
<keyword evidence="3" id="KW-0132">Cell division</keyword>
<evidence type="ECO:0000256" key="3">
    <source>
        <dbReference type="ARBA" id="ARBA00022618"/>
    </source>
</evidence>
<evidence type="ECO:0000256" key="1">
    <source>
        <dbReference type="ARBA" id="ARBA00004123"/>
    </source>
</evidence>
<keyword evidence="10" id="KW-1185">Reference proteome</keyword>
<dbReference type="InterPro" id="IPR008672">
    <property type="entry name" value="Mad1"/>
</dbReference>
<dbReference type="SUPFAM" id="SSF75704">
    <property type="entry name" value="Mitotic arrest deficient-like 1, Mad1"/>
    <property type="match status" value="1"/>
</dbReference>
<gene>
    <name evidence="9" type="ORF">V1264_012125</name>
</gene>
<feature type="coiled-coil region" evidence="7">
    <location>
        <begin position="118"/>
        <end position="152"/>
    </location>
</feature>
<keyword evidence="6" id="KW-0131">Cell cycle</keyword>
<proteinExistence type="inferred from homology"/>
<feature type="coiled-coil region" evidence="7">
    <location>
        <begin position="299"/>
        <end position="343"/>
    </location>
</feature>
<feature type="coiled-coil region" evidence="7">
    <location>
        <begin position="210"/>
        <end position="268"/>
    </location>
</feature>
<evidence type="ECO:0000313" key="9">
    <source>
        <dbReference type="EMBL" id="KAK7112715.1"/>
    </source>
</evidence>
<dbReference type="PANTHER" id="PTHR23168:SF0">
    <property type="entry name" value="MITOTIC SPINDLE ASSEMBLY CHECKPOINT PROTEIN MAD1"/>
    <property type="match status" value="1"/>
</dbReference>
<dbReference type="GO" id="GO:0007094">
    <property type="term" value="P:mitotic spindle assembly checkpoint signaling"/>
    <property type="evidence" value="ECO:0007669"/>
    <property type="project" value="InterPro"/>
</dbReference>
<evidence type="ECO:0000256" key="8">
    <source>
        <dbReference type="SAM" id="MobiDB-lite"/>
    </source>
</evidence>
<feature type="coiled-coil region" evidence="7">
    <location>
        <begin position="455"/>
        <end position="598"/>
    </location>
</feature>
<keyword evidence="7" id="KW-0175">Coiled coil</keyword>
<dbReference type="Pfam" id="PF05557">
    <property type="entry name" value="MAD"/>
    <property type="match status" value="1"/>
</dbReference>
<comment type="similarity">
    <text evidence="2">Belongs to the MAD1 family.</text>
</comment>
<evidence type="ECO:0008006" key="11">
    <source>
        <dbReference type="Google" id="ProtNLM"/>
    </source>
</evidence>
<accession>A0AAN9GN49</accession>
<evidence type="ECO:0000256" key="7">
    <source>
        <dbReference type="SAM" id="Coils"/>
    </source>
</evidence>
<feature type="coiled-coil region" evidence="7">
    <location>
        <begin position="622"/>
        <end position="649"/>
    </location>
</feature>
<evidence type="ECO:0000256" key="6">
    <source>
        <dbReference type="ARBA" id="ARBA00023306"/>
    </source>
</evidence>
<keyword evidence="4" id="KW-0498">Mitosis</keyword>
<dbReference type="EMBL" id="JBAMIC010000002">
    <property type="protein sequence ID" value="KAK7112715.1"/>
    <property type="molecule type" value="Genomic_DNA"/>
</dbReference>
<reference evidence="9 10" key="1">
    <citation type="submission" date="2024-02" db="EMBL/GenBank/DDBJ databases">
        <title>Chromosome-scale genome assembly of the rough periwinkle Littorina saxatilis.</title>
        <authorList>
            <person name="De Jode A."/>
            <person name="Faria R."/>
            <person name="Formenti G."/>
            <person name="Sims Y."/>
            <person name="Smith T.P."/>
            <person name="Tracey A."/>
            <person name="Wood J.M.D."/>
            <person name="Zagrodzka Z.B."/>
            <person name="Johannesson K."/>
            <person name="Butlin R.K."/>
            <person name="Leder E.H."/>
        </authorList>
    </citation>
    <scope>NUCLEOTIDE SEQUENCE [LARGE SCALE GENOMIC DNA]</scope>
    <source>
        <strain evidence="9">Snail1</strain>
        <tissue evidence="9">Muscle</tissue>
    </source>
</reference>
<evidence type="ECO:0000313" key="10">
    <source>
        <dbReference type="Proteomes" id="UP001374579"/>
    </source>
</evidence>
<keyword evidence="5" id="KW-0539">Nucleus</keyword>
<dbReference type="GO" id="GO:0051315">
    <property type="term" value="P:attachment of mitotic spindle microtubules to kinetochore"/>
    <property type="evidence" value="ECO:0007669"/>
    <property type="project" value="TreeGrafter"/>
</dbReference>
<feature type="coiled-coil region" evidence="7">
    <location>
        <begin position="375"/>
        <end position="430"/>
    </location>
</feature>
<evidence type="ECO:0000256" key="4">
    <source>
        <dbReference type="ARBA" id="ARBA00022776"/>
    </source>
</evidence>
<feature type="region of interest" description="Disordered" evidence="8">
    <location>
        <begin position="40"/>
        <end position="59"/>
    </location>
</feature>
<comment type="caution">
    <text evidence="9">The sequence shown here is derived from an EMBL/GenBank/DDBJ whole genome shotgun (WGS) entry which is preliminary data.</text>
</comment>
<dbReference type="GO" id="GO:0000776">
    <property type="term" value="C:kinetochore"/>
    <property type="evidence" value="ECO:0007669"/>
    <property type="project" value="TreeGrafter"/>
</dbReference>
<name>A0AAN9GN49_9CAEN</name>
<dbReference type="Proteomes" id="UP001374579">
    <property type="component" value="Unassembled WGS sequence"/>
</dbReference>
<dbReference type="Gene3D" id="6.10.250.90">
    <property type="match status" value="1"/>
</dbReference>
<dbReference type="GO" id="GO:0072686">
    <property type="term" value="C:mitotic spindle"/>
    <property type="evidence" value="ECO:0007669"/>
    <property type="project" value="TreeGrafter"/>
</dbReference>
<dbReference type="AlphaFoldDB" id="A0AAN9GN49"/>
<dbReference type="Gene3D" id="3.30.457.60">
    <property type="match status" value="1"/>
</dbReference>
<feature type="compositionally biased region" description="Basic and acidic residues" evidence="8">
    <location>
        <begin position="49"/>
        <end position="59"/>
    </location>
</feature>
<evidence type="ECO:0000256" key="5">
    <source>
        <dbReference type="ARBA" id="ARBA00023242"/>
    </source>
</evidence>
<evidence type="ECO:0000256" key="2">
    <source>
        <dbReference type="ARBA" id="ARBA00008029"/>
    </source>
</evidence>
<dbReference type="Gene3D" id="1.20.5.170">
    <property type="match status" value="1"/>
</dbReference>
<organism evidence="9 10">
    <name type="scientific">Littorina saxatilis</name>
    <dbReference type="NCBI Taxonomy" id="31220"/>
    <lineage>
        <taxon>Eukaryota</taxon>
        <taxon>Metazoa</taxon>
        <taxon>Spiralia</taxon>
        <taxon>Lophotrochozoa</taxon>
        <taxon>Mollusca</taxon>
        <taxon>Gastropoda</taxon>
        <taxon>Caenogastropoda</taxon>
        <taxon>Littorinimorpha</taxon>
        <taxon>Littorinoidea</taxon>
        <taxon>Littorinidae</taxon>
        <taxon>Littorina</taxon>
    </lineage>
</organism>
<comment type="subcellular location">
    <subcellularLocation>
        <location evidence="1">Nucleus</location>
    </subcellularLocation>
</comment>
<dbReference type="PANTHER" id="PTHR23168">
    <property type="entry name" value="MITOTIC SPINDLE ASSEMBLY CHECKPOINT PROTEIN MAD1 MITOTIC ARREST DEFICIENT-LIKE PROTEIN 1"/>
    <property type="match status" value="1"/>
</dbReference>